<evidence type="ECO:0000313" key="2">
    <source>
        <dbReference type="EMBL" id="KUG24387.1"/>
    </source>
</evidence>
<dbReference type="Pfam" id="PF02410">
    <property type="entry name" value="RsfS"/>
    <property type="match status" value="1"/>
</dbReference>
<dbReference type="PANTHER" id="PTHR21043:SF0">
    <property type="entry name" value="MITOCHONDRIAL ASSEMBLY OF RIBOSOMAL LARGE SUBUNIT PROTEIN 1"/>
    <property type="match status" value="1"/>
</dbReference>
<dbReference type="PANTHER" id="PTHR21043">
    <property type="entry name" value="IOJAP SUPERFAMILY ORTHOLOG"/>
    <property type="match status" value="1"/>
</dbReference>
<protein>
    <submittedName>
        <fullName evidence="2">Iojap protein</fullName>
    </submittedName>
</protein>
<proteinExistence type="inferred from homology"/>
<dbReference type="Gene3D" id="3.30.460.10">
    <property type="entry name" value="Beta Polymerase, domain 2"/>
    <property type="match status" value="1"/>
</dbReference>
<dbReference type="SUPFAM" id="SSF81301">
    <property type="entry name" value="Nucleotidyltransferase"/>
    <property type="match status" value="1"/>
</dbReference>
<dbReference type="GO" id="GO:0017148">
    <property type="term" value="P:negative regulation of translation"/>
    <property type="evidence" value="ECO:0007669"/>
    <property type="project" value="TreeGrafter"/>
</dbReference>
<accession>A0A0W8FVW2</accession>
<gene>
    <name evidence="2" type="ORF">ASZ90_005852</name>
</gene>
<dbReference type="HAMAP" id="MF_01477">
    <property type="entry name" value="Iojap_RsfS"/>
    <property type="match status" value="1"/>
</dbReference>
<dbReference type="EMBL" id="LNQE01000850">
    <property type="protein sequence ID" value="KUG24387.1"/>
    <property type="molecule type" value="Genomic_DNA"/>
</dbReference>
<reference evidence="2" key="1">
    <citation type="journal article" date="2015" name="Proc. Natl. Acad. Sci. U.S.A.">
        <title>Networks of energetic and metabolic interactions define dynamics in microbial communities.</title>
        <authorList>
            <person name="Embree M."/>
            <person name="Liu J.K."/>
            <person name="Al-Bassam M.M."/>
            <person name="Zengler K."/>
        </authorList>
    </citation>
    <scope>NUCLEOTIDE SEQUENCE</scope>
</reference>
<dbReference type="InterPro" id="IPR043519">
    <property type="entry name" value="NT_sf"/>
</dbReference>
<comment type="similarity">
    <text evidence="1">Belongs to the Iojap/RsfS family.</text>
</comment>
<comment type="caution">
    <text evidence="2">The sequence shown here is derived from an EMBL/GenBank/DDBJ whole genome shotgun (WGS) entry which is preliminary data.</text>
</comment>
<sequence>MPAKKNVTRERLILCINATLQKKAKQIVVLNLKEISAFTDYMIICSGTSEREVQAISQAIQLFLKQAGIRPMGVEGESNGQWVLLDYDDIVISVFYEPTREFYNIENLWDAPRMDIDETKKEIKRLNKEMA</sequence>
<dbReference type="AlphaFoldDB" id="A0A0W8FVW2"/>
<evidence type="ECO:0000256" key="1">
    <source>
        <dbReference type="ARBA" id="ARBA00010574"/>
    </source>
</evidence>
<dbReference type="NCBIfam" id="TIGR00090">
    <property type="entry name" value="rsfS_iojap_ybeB"/>
    <property type="match status" value="1"/>
</dbReference>
<dbReference type="GO" id="GO:0043023">
    <property type="term" value="F:ribosomal large subunit binding"/>
    <property type="evidence" value="ECO:0007669"/>
    <property type="project" value="TreeGrafter"/>
</dbReference>
<dbReference type="InterPro" id="IPR004394">
    <property type="entry name" value="Iojap/RsfS/C7orf30"/>
</dbReference>
<name>A0A0W8FVW2_9ZZZZ</name>
<organism evidence="2">
    <name type="scientific">hydrocarbon metagenome</name>
    <dbReference type="NCBI Taxonomy" id="938273"/>
    <lineage>
        <taxon>unclassified sequences</taxon>
        <taxon>metagenomes</taxon>
        <taxon>ecological metagenomes</taxon>
    </lineage>
</organism>
<dbReference type="GO" id="GO:0090071">
    <property type="term" value="P:negative regulation of ribosome biogenesis"/>
    <property type="evidence" value="ECO:0007669"/>
    <property type="project" value="TreeGrafter"/>
</dbReference>